<comment type="subcellular location">
    <subcellularLocation>
        <location evidence="1 5">Nucleus</location>
    </subcellularLocation>
</comment>
<dbReference type="SMART" id="SM00353">
    <property type="entry name" value="HLH"/>
    <property type="match status" value="1"/>
</dbReference>
<feature type="compositionally biased region" description="Low complexity" evidence="6">
    <location>
        <begin position="407"/>
        <end position="416"/>
    </location>
</feature>
<keyword evidence="3 5" id="KW-0804">Transcription</keyword>
<sequence>MKIEVGLGGNGLWNEDEKAMVVEVLGVKAFDYLVTKSVSNENLLMAIGSGENLQNKLSDLVERSNVSNFSWNYAIFWQISQSKYGDWVLGWGDGCCREPKEEEEERDLGMKSVVSVNSIEDEKQQRLRKRVLQKLHTTFGGSDEDNYAFGLDRVTDTEMFFLASMYFSFPNGDGGPGKCFASGKHLWLCDALKSSSSDYCVRSFLAKSVGFQTIVLVPTDLGVVELGSVRMVDESFELLQKVKSVFSTQSSLSRVQSISSLDEKRDENGNENENAPFSCLKVGESIKKNDISNGNLHLRPNNNNNHSRVEVIGVPKIFGQDLNSVTHFREKLAVRKMDERPSWGVRPNGNGISFPNGIHGLSGWRPSQVVRQHVPADVFAPRPSTSNAPELANGGGRHDFVLNNYQQQQQRKAQMQIDFSGATSRPSVRSIVGESEISDVEASCREDAPSPSDDRRPRKRGRKPANGRVEPLNHVEAERQRREKLNQRFYALRAVVPNISKMDKASLLGDAIAYINELQAKLKTMESEREQLATTSRDGSSSGLPTNSRPETHQSKTPEINIQATQEGVIVKVSFPTDVHPISKLIQAFKDTEITILESKLNATNDTVFHTFIIKSQKSEQLTKEKLIAAFSKESNSL</sequence>
<feature type="region of interest" description="Disordered" evidence="6">
    <location>
        <begin position="526"/>
        <end position="558"/>
    </location>
</feature>
<dbReference type="InterPro" id="IPR011598">
    <property type="entry name" value="bHLH_dom"/>
</dbReference>
<dbReference type="Gene3D" id="4.10.280.10">
    <property type="entry name" value="Helix-loop-helix DNA-binding domain"/>
    <property type="match status" value="1"/>
</dbReference>
<dbReference type="AlphaFoldDB" id="A0AAV1ADS2"/>
<feature type="region of interest" description="Disordered" evidence="6">
    <location>
        <begin position="407"/>
        <end position="480"/>
    </location>
</feature>
<feature type="compositionally biased region" description="Polar residues" evidence="6">
    <location>
        <begin position="532"/>
        <end position="549"/>
    </location>
</feature>
<dbReference type="CDD" id="cd11449">
    <property type="entry name" value="bHLH_AtAIB_like"/>
    <property type="match status" value="1"/>
</dbReference>
<dbReference type="PANTHER" id="PTHR11514">
    <property type="entry name" value="MYC"/>
    <property type="match status" value="1"/>
</dbReference>
<evidence type="ECO:0000256" key="2">
    <source>
        <dbReference type="ARBA" id="ARBA00023015"/>
    </source>
</evidence>
<evidence type="ECO:0000256" key="3">
    <source>
        <dbReference type="ARBA" id="ARBA00023163"/>
    </source>
</evidence>
<dbReference type="InterPro" id="IPR025610">
    <property type="entry name" value="MYC/MYB_N"/>
</dbReference>
<reference evidence="8 9" key="1">
    <citation type="submission" date="2023-01" db="EMBL/GenBank/DDBJ databases">
        <authorList>
            <person name="Kreplak J."/>
        </authorList>
    </citation>
    <scope>NUCLEOTIDE SEQUENCE [LARGE SCALE GENOMIC DNA]</scope>
</reference>
<gene>
    <name evidence="8" type="ORF">VFH_IV049760</name>
</gene>
<dbReference type="EMBL" id="OX451739">
    <property type="protein sequence ID" value="CAI8607683.1"/>
    <property type="molecule type" value="Genomic_DNA"/>
</dbReference>
<keyword evidence="2 5" id="KW-0805">Transcription regulation</keyword>
<evidence type="ECO:0000256" key="4">
    <source>
        <dbReference type="ARBA" id="ARBA00023242"/>
    </source>
</evidence>
<proteinExistence type="predicted"/>
<protein>
    <recommendedName>
        <fullName evidence="5">Transcription factor</fullName>
        <shortName evidence="5">bHLH transcription factor</shortName>
    </recommendedName>
    <alternativeName>
        <fullName evidence="5">Basic helix-loop-helix protein</fullName>
    </alternativeName>
</protein>
<evidence type="ECO:0000313" key="9">
    <source>
        <dbReference type="Proteomes" id="UP001157006"/>
    </source>
</evidence>
<dbReference type="PROSITE" id="PS50888">
    <property type="entry name" value="BHLH"/>
    <property type="match status" value="1"/>
</dbReference>
<dbReference type="InterPro" id="IPR045084">
    <property type="entry name" value="AIB/MYC-like"/>
</dbReference>
<dbReference type="GO" id="GO:0003700">
    <property type="term" value="F:DNA-binding transcription factor activity"/>
    <property type="evidence" value="ECO:0007669"/>
    <property type="project" value="InterPro"/>
</dbReference>
<feature type="compositionally biased region" description="Basic and acidic residues" evidence="6">
    <location>
        <begin position="442"/>
        <end position="456"/>
    </location>
</feature>
<name>A0AAV1ADS2_VICFA</name>
<dbReference type="GO" id="GO:0046983">
    <property type="term" value="F:protein dimerization activity"/>
    <property type="evidence" value="ECO:0007669"/>
    <property type="project" value="InterPro"/>
</dbReference>
<dbReference type="PANTHER" id="PTHR11514:SF47">
    <property type="entry name" value="TRANSCRIPTION FACTOR BHLH13"/>
    <property type="match status" value="1"/>
</dbReference>
<dbReference type="InterPro" id="IPR036638">
    <property type="entry name" value="HLH_DNA-bd_sf"/>
</dbReference>
<evidence type="ECO:0000259" key="7">
    <source>
        <dbReference type="PROSITE" id="PS50888"/>
    </source>
</evidence>
<evidence type="ECO:0000313" key="8">
    <source>
        <dbReference type="EMBL" id="CAI8607683.1"/>
    </source>
</evidence>
<keyword evidence="4 5" id="KW-0539">Nucleus</keyword>
<evidence type="ECO:0000256" key="6">
    <source>
        <dbReference type="SAM" id="MobiDB-lite"/>
    </source>
</evidence>
<accession>A0AAV1ADS2</accession>
<dbReference type="SUPFAM" id="SSF47459">
    <property type="entry name" value="HLH, helix-loop-helix DNA-binding domain"/>
    <property type="match status" value="1"/>
</dbReference>
<dbReference type="Pfam" id="PF00010">
    <property type="entry name" value="HLH"/>
    <property type="match status" value="1"/>
</dbReference>
<evidence type="ECO:0000256" key="1">
    <source>
        <dbReference type="ARBA" id="ARBA00004123"/>
    </source>
</evidence>
<feature type="domain" description="BHLH" evidence="7">
    <location>
        <begin position="469"/>
        <end position="518"/>
    </location>
</feature>
<evidence type="ECO:0000256" key="5">
    <source>
        <dbReference type="RuleBase" id="RU369104"/>
    </source>
</evidence>
<feature type="compositionally biased region" description="Basic and acidic residues" evidence="6">
    <location>
        <begin position="471"/>
        <end position="480"/>
    </location>
</feature>
<dbReference type="GO" id="GO:0000976">
    <property type="term" value="F:transcription cis-regulatory region binding"/>
    <property type="evidence" value="ECO:0007669"/>
    <property type="project" value="TreeGrafter"/>
</dbReference>
<dbReference type="Proteomes" id="UP001157006">
    <property type="component" value="Chromosome 4"/>
</dbReference>
<dbReference type="Pfam" id="PF14215">
    <property type="entry name" value="bHLH-MYC_N"/>
    <property type="match status" value="1"/>
</dbReference>
<keyword evidence="9" id="KW-1185">Reference proteome</keyword>
<organism evidence="8 9">
    <name type="scientific">Vicia faba</name>
    <name type="common">Broad bean</name>
    <name type="synonym">Faba vulgaris</name>
    <dbReference type="NCBI Taxonomy" id="3906"/>
    <lineage>
        <taxon>Eukaryota</taxon>
        <taxon>Viridiplantae</taxon>
        <taxon>Streptophyta</taxon>
        <taxon>Embryophyta</taxon>
        <taxon>Tracheophyta</taxon>
        <taxon>Spermatophyta</taxon>
        <taxon>Magnoliopsida</taxon>
        <taxon>eudicotyledons</taxon>
        <taxon>Gunneridae</taxon>
        <taxon>Pentapetalae</taxon>
        <taxon>rosids</taxon>
        <taxon>fabids</taxon>
        <taxon>Fabales</taxon>
        <taxon>Fabaceae</taxon>
        <taxon>Papilionoideae</taxon>
        <taxon>50 kb inversion clade</taxon>
        <taxon>NPAAA clade</taxon>
        <taxon>Hologalegina</taxon>
        <taxon>IRL clade</taxon>
        <taxon>Fabeae</taxon>
        <taxon>Vicia</taxon>
    </lineage>
</organism>
<feature type="region of interest" description="Disordered" evidence="6">
    <location>
        <begin position="379"/>
        <end position="398"/>
    </location>
</feature>
<dbReference type="FunFam" id="4.10.280.10:FF:000078">
    <property type="entry name" value="Transcription factor bHLH13"/>
    <property type="match status" value="1"/>
</dbReference>
<dbReference type="GO" id="GO:0005634">
    <property type="term" value="C:nucleus"/>
    <property type="evidence" value="ECO:0007669"/>
    <property type="project" value="UniProtKB-SubCell"/>
</dbReference>